<evidence type="ECO:0000313" key="3">
    <source>
        <dbReference type="Proteomes" id="UP000053157"/>
    </source>
</evidence>
<comment type="caution">
    <text evidence="2">The sequence shown here is derived from an EMBL/GenBank/DDBJ whole genome shotgun (WGS) entry which is preliminary data.</text>
</comment>
<organism evidence="2 3">
    <name type="scientific">Haloferax profundi</name>
    <dbReference type="NCBI Taxonomy" id="1544718"/>
    <lineage>
        <taxon>Archaea</taxon>
        <taxon>Methanobacteriati</taxon>
        <taxon>Methanobacteriota</taxon>
        <taxon>Stenosarchaea group</taxon>
        <taxon>Halobacteria</taxon>
        <taxon>Halobacteriales</taxon>
        <taxon>Haloferacaceae</taxon>
        <taxon>Haloferax</taxon>
    </lineage>
</organism>
<keyword evidence="1" id="KW-0812">Transmembrane</keyword>
<dbReference type="Proteomes" id="UP000053157">
    <property type="component" value="Unassembled WGS sequence"/>
</dbReference>
<evidence type="ECO:0000313" key="2">
    <source>
        <dbReference type="EMBL" id="KTG30367.1"/>
    </source>
</evidence>
<reference evidence="2 3" key="1">
    <citation type="submission" date="2015-12" db="EMBL/GenBank/DDBJ databases">
        <title>Haloferax profundi sp. nov. isolated from the Discovery deep brine-seawater interface in the Red Sea.</title>
        <authorList>
            <person name="Zhang G."/>
            <person name="Stingl U."/>
            <person name="Rashid M."/>
        </authorList>
    </citation>
    <scope>NUCLEOTIDE SEQUENCE [LARGE SCALE GENOMIC DNA]</scope>
    <source>
        <strain evidence="2 3">SB29</strain>
    </source>
</reference>
<protein>
    <submittedName>
        <fullName evidence="2">Uncharacterized protein</fullName>
    </submittedName>
</protein>
<sequence length="145" mass="16066">MSALHRWRSSLSTWKRPLAISIAATLLYSTAMFVYSVLPSTNVSISGTLWHALALSTGFGLVTIGIPVFLWLRYDIRSPGVLLVGILVFWHVLVYIPPIGSGQGDSPGFLFVFVWAPIYLVAYILLATIEHRLRGRNLFASFSTP</sequence>
<keyword evidence="1" id="KW-1133">Transmembrane helix</keyword>
<name>A0A0W1SWQ0_9EURY</name>
<feature type="transmembrane region" description="Helical" evidence="1">
    <location>
        <begin position="79"/>
        <end position="96"/>
    </location>
</feature>
<gene>
    <name evidence="2" type="ORF">AUR66_08205</name>
</gene>
<feature type="transmembrane region" description="Helical" evidence="1">
    <location>
        <begin position="50"/>
        <end position="72"/>
    </location>
</feature>
<dbReference type="EMBL" id="LOPV01000054">
    <property type="protein sequence ID" value="KTG30367.1"/>
    <property type="molecule type" value="Genomic_DNA"/>
</dbReference>
<feature type="transmembrane region" description="Helical" evidence="1">
    <location>
        <begin position="18"/>
        <end position="38"/>
    </location>
</feature>
<evidence type="ECO:0000256" key="1">
    <source>
        <dbReference type="SAM" id="Phobius"/>
    </source>
</evidence>
<feature type="transmembrane region" description="Helical" evidence="1">
    <location>
        <begin position="108"/>
        <end position="129"/>
    </location>
</feature>
<dbReference type="AlphaFoldDB" id="A0A0W1SWQ0"/>
<proteinExistence type="predicted"/>
<keyword evidence="1" id="KW-0472">Membrane</keyword>
<keyword evidence="3" id="KW-1185">Reference proteome</keyword>
<accession>A0A0W1SWQ0</accession>